<accession>A0A401ZNF9</accession>
<evidence type="ECO:0000256" key="6">
    <source>
        <dbReference type="PROSITE-ProRule" id="PRU00339"/>
    </source>
</evidence>
<keyword evidence="2" id="KW-0963">Cytoplasm</keyword>
<dbReference type="SUPFAM" id="SSF48452">
    <property type="entry name" value="TPR-like"/>
    <property type="match status" value="2"/>
</dbReference>
<dbReference type="PROSITE" id="PS50005">
    <property type="entry name" value="TPR"/>
    <property type="match status" value="1"/>
</dbReference>
<dbReference type="InterPro" id="IPR051476">
    <property type="entry name" value="Bac_ResReg_Asp_Phosphatase"/>
</dbReference>
<dbReference type="SMART" id="SM00028">
    <property type="entry name" value="TPR"/>
    <property type="match status" value="4"/>
</dbReference>
<dbReference type="EMBL" id="BIFQ01000002">
    <property type="protein sequence ID" value="GCE08391.1"/>
    <property type="molecule type" value="Genomic_DNA"/>
</dbReference>
<dbReference type="PANTHER" id="PTHR46630:SF1">
    <property type="entry name" value="TETRATRICOPEPTIDE REPEAT PROTEIN 29"/>
    <property type="match status" value="1"/>
</dbReference>
<feature type="repeat" description="TPR" evidence="6">
    <location>
        <begin position="154"/>
        <end position="187"/>
    </location>
</feature>
<keyword evidence="4 6" id="KW-0802">TPR repeat</keyword>
<comment type="subcellular location">
    <subcellularLocation>
        <location evidence="1">Cytoplasm</location>
    </subcellularLocation>
</comment>
<dbReference type="GO" id="GO:0005737">
    <property type="term" value="C:cytoplasm"/>
    <property type="evidence" value="ECO:0007669"/>
    <property type="project" value="UniProtKB-SubCell"/>
</dbReference>
<dbReference type="RefSeq" id="WP_126600929.1">
    <property type="nucleotide sequence ID" value="NZ_BIFQ01000002.1"/>
</dbReference>
<comment type="caution">
    <text evidence="7">The sequence shown here is derived from an EMBL/GenBank/DDBJ whole genome shotgun (WGS) entry which is preliminary data.</text>
</comment>
<name>A0A401ZNF9_9CHLR</name>
<evidence type="ECO:0000256" key="1">
    <source>
        <dbReference type="ARBA" id="ARBA00004496"/>
    </source>
</evidence>
<reference evidence="8" key="1">
    <citation type="submission" date="2018-12" db="EMBL/GenBank/DDBJ databases">
        <title>Tengunoibacter tsumagoiensis gen. nov., sp. nov., Dictyobacter kobayashii sp. nov., D. alpinus sp. nov., and D. joshuensis sp. nov. and description of Dictyobacteraceae fam. nov. within the order Ktedonobacterales isolated from Tengu-no-mugimeshi.</title>
        <authorList>
            <person name="Wang C.M."/>
            <person name="Zheng Y."/>
            <person name="Sakai Y."/>
            <person name="Toyoda A."/>
            <person name="Minakuchi Y."/>
            <person name="Abe K."/>
            <person name="Yokota A."/>
            <person name="Yabe S."/>
        </authorList>
    </citation>
    <scope>NUCLEOTIDE SEQUENCE [LARGE SCALE GENOMIC DNA]</scope>
    <source>
        <strain evidence="8">S-27</strain>
    </source>
</reference>
<dbReference type="Proteomes" id="UP000287224">
    <property type="component" value="Unassembled WGS sequence"/>
</dbReference>
<dbReference type="Pfam" id="PF13181">
    <property type="entry name" value="TPR_8"/>
    <property type="match status" value="1"/>
</dbReference>
<gene>
    <name evidence="7" type="ORF">KDAU_57200</name>
</gene>
<comment type="similarity">
    <text evidence="5">Belongs to the Rap family.</text>
</comment>
<dbReference type="Gene3D" id="1.25.40.10">
    <property type="entry name" value="Tetratricopeptide repeat domain"/>
    <property type="match status" value="1"/>
</dbReference>
<keyword evidence="3" id="KW-0677">Repeat</keyword>
<dbReference type="InterPro" id="IPR011990">
    <property type="entry name" value="TPR-like_helical_dom_sf"/>
</dbReference>
<evidence type="ECO:0000256" key="3">
    <source>
        <dbReference type="ARBA" id="ARBA00022737"/>
    </source>
</evidence>
<dbReference type="OrthoDB" id="154094at2"/>
<keyword evidence="8" id="KW-1185">Reference proteome</keyword>
<evidence type="ECO:0000256" key="2">
    <source>
        <dbReference type="ARBA" id="ARBA00022490"/>
    </source>
</evidence>
<evidence type="ECO:0000313" key="7">
    <source>
        <dbReference type="EMBL" id="GCE08391.1"/>
    </source>
</evidence>
<protein>
    <submittedName>
        <fullName evidence="7">Uncharacterized protein</fullName>
    </submittedName>
</protein>
<evidence type="ECO:0000313" key="8">
    <source>
        <dbReference type="Proteomes" id="UP000287224"/>
    </source>
</evidence>
<dbReference type="InterPro" id="IPR019734">
    <property type="entry name" value="TPR_rpt"/>
</dbReference>
<proteinExistence type="inferred from homology"/>
<organism evidence="7 8">
    <name type="scientific">Dictyobacter aurantiacus</name>
    <dbReference type="NCBI Taxonomy" id="1936993"/>
    <lineage>
        <taxon>Bacteria</taxon>
        <taxon>Bacillati</taxon>
        <taxon>Chloroflexota</taxon>
        <taxon>Ktedonobacteria</taxon>
        <taxon>Ktedonobacterales</taxon>
        <taxon>Dictyobacteraceae</taxon>
        <taxon>Dictyobacter</taxon>
    </lineage>
</organism>
<evidence type="ECO:0000256" key="5">
    <source>
        <dbReference type="ARBA" id="ARBA00038253"/>
    </source>
</evidence>
<dbReference type="PANTHER" id="PTHR46630">
    <property type="entry name" value="TETRATRICOPEPTIDE REPEAT PROTEIN 29"/>
    <property type="match status" value="1"/>
</dbReference>
<dbReference type="AlphaFoldDB" id="A0A401ZNF9"/>
<evidence type="ECO:0000256" key="4">
    <source>
        <dbReference type="ARBA" id="ARBA00022803"/>
    </source>
</evidence>
<dbReference type="Pfam" id="PF13424">
    <property type="entry name" value="TPR_12"/>
    <property type="match status" value="1"/>
</dbReference>
<sequence>MSNQKQDQRTITEQYTFLLQNLNDLILSYLFQGRLNQAHQLLDTGMQLIEEEAWVSPQARSSFLLHAGILQAKSIIYLGHEPTTALATLSQARELAETIDDEKLLINIIDWIGQALYFQALNTSEDEADFQISLQYFNDALERRQQNNDAWSICESIFNIGRLHQNTGDNSQAYTHFAKALEIAEVQNHQILMAEILLHLGVCIQEMGKLEEARSSLMLGMTMREELNIRVDLPFTYMNMGDLEQEMQNMEQAELYYRKAATLAQEMELPIPYIFALLSIGYLHLAQEQPTRALASFETARHMATRHSVSYVLAVTSTAQTEARTRIS</sequence>